<reference evidence="3" key="1">
    <citation type="submission" date="2021-01" db="EMBL/GenBank/DDBJ databases">
        <title>Whole genome shotgun sequence of Actinoplanes nipponensis NBRC 14063.</title>
        <authorList>
            <person name="Komaki H."/>
            <person name="Tamura T."/>
        </authorList>
    </citation>
    <scope>NUCLEOTIDE SEQUENCE</scope>
    <source>
        <strain evidence="3">NBRC 14063</strain>
    </source>
</reference>
<dbReference type="PANTHER" id="PTHR46663">
    <property type="entry name" value="DIGUANYLATE CYCLASE DGCT-RELATED"/>
    <property type="match status" value="1"/>
</dbReference>
<feature type="transmembrane region" description="Helical" evidence="1">
    <location>
        <begin position="192"/>
        <end position="211"/>
    </location>
</feature>
<name>A0A919MK25_9ACTN</name>
<evidence type="ECO:0000313" key="3">
    <source>
        <dbReference type="EMBL" id="GIE47272.1"/>
    </source>
</evidence>
<dbReference type="Pfam" id="PF00990">
    <property type="entry name" value="GGDEF"/>
    <property type="match status" value="1"/>
</dbReference>
<proteinExistence type="predicted"/>
<dbReference type="AlphaFoldDB" id="A0A919MK25"/>
<dbReference type="Proteomes" id="UP000647172">
    <property type="component" value="Unassembled WGS sequence"/>
</dbReference>
<comment type="caution">
    <text evidence="3">The sequence shown here is derived from an EMBL/GenBank/DDBJ whole genome shotgun (WGS) entry which is preliminary data.</text>
</comment>
<dbReference type="InterPro" id="IPR043128">
    <property type="entry name" value="Rev_trsase/Diguanyl_cyclase"/>
</dbReference>
<keyword evidence="1" id="KW-0472">Membrane</keyword>
<keyword evidence="4" id="KW-1185">Reference proteome</keyword>
<keyword evidence="1" id="KW-0812">Transmembrane</keyword>
<organism evidence="3 4">
    <name type="scientific">Actinoplanes nipponensis</name>
    <dbReference type="NCBI Taxonomy" id="135950"/>
    <lineage>
        <taxon>Bacteria</taxon>
        <taxon>Bacillati</taxon>
        <taxon>Actinomycetota</taxon>
        <taxon>Actinomycetes</taxon>
        <taxon>Micromonosporales</taxon>
        <taxon>Micromonosporaceae</taxon>
        <taxon>Actinoplanes</taxon>
    </lineage>
</organism>
<evidence type="ECO:0000313" key="4">
    <source>
        <dbReference type="Proteomes" id="UP000647172"/>
    </source>
</evidence>
<dbReference type="InterPro" id="IPR000160">
    <property type="entry name" value="GGDEF_dom"/>
</dbReference>
<keyword evidence="1" id="KW-1133">Transmembrane helix</keyword>
<dbReference type="SUPFAM" id="SSF55073">
    <property type="entry name" value="Nucleotide cyclase"/>
    <property type="match status" value="1"/>
</dbReference>
<feature type="domain" description="GGDEF" evidence="2">
    <location>
        <begin position="353"/>
        <end position="485"/>
    </location>
</feature>
<dbReference type="Gene3D" id="3.30.70.270">
    <property type="match status" value="1"/>
</dbReference>
<dbReference type="NCBIfam" id="TIGR00254">
    <property type="entry name" value="GGDEF"/>
    <property type="match status" value="1"/>
</dbReference>
<dbReference type="CDD" id="cd01949">
    <property type="entry name" value="GGDEF"/>
    <property type="match status" value="1"/>
</dbReference>
<feature type="transmembrane region" description="Helical" evidence="1">
    <location>
        <begin position="158"/>
        <end position="180"/>
    </location>
</feature>
<dbReference type="PANTHER" id="PTHR46663:SF2">
    <property type="entry name" value="GGDEF DOMAIN-CONTAINING PROTEIN"/>
    <property type="match status" value="1"/>
</dbReference>
<gene>
    <name evidence="3" type="ORF">Ani05nite_08060</name>
</gene>
<feature type="transmembrane region" description="Helical" evidence="1">
    <location>
        <begin position="126"/>
        <end position="146"/>
    </location>
</feature>
<feature type="transmembrane region" description="Helical" evidence="1">
    <location>
        <begin position="281"/>
        <end position="299"/>
    </location>
</feature>
<dbReference type="EMBL" id="BOMQ01000008">
    <property type="protein sequence ID" value="GIE47272.1"/>
    <property type="molecule type" value="Genomic_DNA"/>
</dbReference>
<feature type="transmembrane region" description="Helical" evidence="1">
    <location>
        <begin position="217"/>
        <end position="236"/>
    </location>
</feature>
<feature type="transmembrane region" description="Helical" evidence="1">
    <location>
        <begin position="97"/>
        <end position="114"/>
    </location>
</feature>
<feature type="transmembrane region" description="Helical" evidence="1">
    <location>
        <begin position="256"/>
        <end position="275"/>
    </location>
</feature>
<dbReference type="PROSITE" id="PS50887">
    <property type="entry name" value="GGDEF"/>
    <property type="match status" value="1"/>
</dbReference>
<dbReference type="InterPro" id="IPR052163">
    <property type="entry name" value="DGC-Regulatory_Protein"/>
</dbReference>
<sequence>MPVVAPLLVTGVAVAFQWVLPALPSQLGFELSDVLIAGASGYGCAGYLRQARSHRGRARAGFIAGCAAAGMWSLANLLFLLTAYGLPHRSGRLVGDILSLAAAVAVPVGLLLLAPPLHGMARFRRLIDVAAVSGATFALTWQFVLLPSLHRMGSGPTALAAAQTLPEVIACAIALVTMAATAGGNSNHALRLLALATVVLAVTALLSLRNGMEGSPWYATGVGGGYVFAAGLMAMASREDMPGGSTASVRRLVASAWVLLAYAPIVGAVAATAVLQLRTGTIGPVVVWVLLGTFSLVLLRQFLTLATVSALAVRLAAQTEELAHQAHHDALTGLPNRAAFYAAGATALTGGERPIMIMLIDLDGFKAVNDTLGHAAGDEVLVAVSARLLAALRPDDVVARLGGDEFAVLLTDVPVQTGIGTAKRVVHSLSEPMRIHSTDVAVGCSIGVTTAAGGADDISALIREADLAMYAAKSHGKGVIRVYEPPRRVVPPPVAVAGTSVAGGSIS</sequence>
<dbReference type="SMART" id="SM00267">
    <property type="entry name" value="GGDEF"/>
    <property type="match status" value="1"/>
</dbReference>
<evidence type="ECO:0000259" key="2">
    <source>
        <dbReference type="PROSITE" id="PS50887"/>
    </source>
</evidence>
<evidence type="ECO:0000256" key="1">
    <source>
        <dbReference type="SAM" id="Phobius"/>
    </source>
</evidence>
<protein>
    <recommendedName>
        <fullName evidence="2">GGDEF domain-containing protein</fullName>
    </recommendedName>
</protein>
<feature type="transmembrane region" description="Helical" evidence="1">
    <location>
        <begin position="60"/>
        <end position="85"/>
    </location>
</feature>
<feature type="transmembrane region" description="Helical" evidence="1">
    <location>
        <begin position="31"/>
        <end position="48"/>
    </location>
</feature>
<accession>A0A919MK25</accession>
<dbReference type="InterPro" id="IPR029787">
    <property type="entry name" value="Nucleotide_cyclase"/>
</dbReference>